<dbReference type="InterPro" id="IPR059179">
    <property type="entry name" value="MLKL-like_MCAfunc"/>
</dbReference>
<dbReference type="EMBL" id="KV426110">
    <property type="protein sequence ID" value="KZV87993.1"/>
    <property type="molecule type" value="Genomic_DNA"/>
</dbReference>
<keyword evidence="7" id="KW-1185">Reference proteome</keyword>
<dbReference type="InParanoid" id="A0A165EYS2"/>
<keyword evidence="1" id="KW-0808">Transferase</keyword>
<dbReference type="InterPro" id="IPR036537">
    <property type="entry name" value="Adaptor_Cbl_N_dom_sf"/>
</dbReference>
<keyword evidence="2" id="KW-0547">Nucleotide-binding</keyword>
<feature type="domain" description="Protein kinase" evidence="5">
    <location>
        <begin position="260"/>
        <end position="533"/>
    </location>
</feature>
<evidence type="ECO:0000256" key="2">
    <source>
        <dbReference type="ARBA" id="ARBA00022741"/>
    </source>
</evidence>
<dbReference type="AlphaFoldDB" id="A0A165EYS2"/>
<dbReference type="GO" id="GO:0004674">
    <property type="term" value="F:protein serine/threonine kinase activity"/>
    <property type="evidence" value="ECO:0007669"/>
    <property type="project" value="TreeGrafter"/>
</dbReference>
<dbReference type="Proteomes" id="UP000077266">
    <property type="component" value="Unassembled WGS sequence"/>
</dbReference>
<dbReference type="PANTHER" id="PTHR44329">
    <property type="entry name" value="SERINE/THREONINE-PROTEIN KINASE TNNI3K-RELATED"/>
    <property type="match status" value="1"/>
</dbReference>
<dbReference type="InterPro" id="IPR001245">
    <property type="entry name" value="Ser-Thr/Tyr_kinase_cat_dom"/>
</dbReference>
<reference evidence="6 7" key="1">
    <citation type="journal article" date="2016" name="Mol. Biol. Evol.">
        <title>Comparative Genomics of Early-Diverging Mushroom-Forming Fungi Provides Insights into the Origins of Lignocellulose Decay Capabilities.</title>
        <authorList>
            <person name="Nagy L.G."/>
            <person name="Riley R."/>
            <person name="Tritt A."/>
            <person name="Adam C."/>
            <person name="Daum C."/>
            <person name="Floudas D."/>
            <person name="Sun H."/>
            <person name="Yadav J.S."/>
            <person name="Pangilinan J."/>
            <person name="Larsson K.H."/>
            <person name="Matsuura K."/>
            <person name="Barry K."/>
            <person name="Labutti K."/>
            <person name="Kuo R."/>
            <person name="Ohm R.A."/>
            <person name="Bhattacharya S.S."/>
            <person name="Shirouzu T."/>
            <person name="Yoshinaga Y."/>
            <person name="Martin F.M."/>
            <person name="Grigoriev I.V."/>
            <person name="Hibbett D.S."/>
        </authorList>
    </citation>
    <scope>NUCLEOTIDE SEQUENCE [LARGE SCALE GENOMIC DNA]</scope>
    <source>
        <strain evidence="6 7">HHB12029</strain>
    </source>
</reference>
<evidence type="ECO:0000313" key="7">
    <source>
        <dbReference type="Proteomes" id="UP000077266"/>
    </source>
</evidence>
<evidence type="ECO:0000313" key="6">
    <source>
        <dbReference type="EMBL" id="KZV87993.1"/>
    </source>
</evidence>
<dbReference type="STRING" id="1314781.A0A165EYS2"/>
<evidence type="ECO:0000256" key="1">
    <source>
        <dbReference type="ARBA" id="ARBA00022679"/>
    </source>
</evidence>
<organism evidence="6 7">
    <name type="scientific">Exidia glandulosa HHB12029</name>
    <dbReference type="NCBI Taxonomy" id="1314781"/>
    <lineage>
        <taxon>Eukaryota</taxon>
        <taxon>Fungi</taxon>
        <taxon>Dikarya</taxon>
        <taxon>Basidiomycota</taxon>
        <taxon>Agaricomycotina</taxon>
        <taxon>Agaricomycetes</taxon>
        <taxon>Auriculariales</taxon>
        <taxon>Exidiaceae</taxon>
        <taxon>Exidia</taxon>
    </lineage>
</organism>
<dbReference type="Gene3D" id="1.10.510.10">
    <property type="entry name" value="Transferase(Phosphotransferase) domain 1"/>
    <property type="match status" value="1"/>
</dbReference>
<dbReference type="PANTHER" id="PTHR44329:SF288">
    <property type="entry name" value="MITOGEN-ACTIVATED PROTEIN KINASE KINASE KINASE 20"/>
    <property type="match status" value="1"/>
</dbReference>
<dbReference type="InterPro" id="IPR051681">
    <property type="entry name" value="Ser/Thr_Kinases-Pseudokinases"/>
</dbReference>
<dbReference type="Pfam" id="PF07714">
    <property type="entry name" value="PK_Tyr_Ser-Thr"/>
    <property type="match status" value="1"/>
</dbReference>
<name>A0A165EYS2_EXIGL</name>
<dbReference type="InterPro" id="IPR011009">
    <property type="entry name" value="Kinase-like_dom_sf"/>
</dbReference>
<dbReference type="GO" id="GO:0007166">
    <property type="term" value="P:cell surface receptor signaling pathway"/>
    <property type="evidence" value="ECO:0007669"/>
    <property type="project" value="InterPro"/>
</dbReference>
<proteinExistence type="predicted"/>
<keyword evidence="3 6" id="KW-0418">Kinase</keyword>
<dbReference type="GO" id="GO:0005524">
    <property type="term" value="F:ATP binding"/>
    <property type="evidence" value="ECO:0007669"/>
    <property type="project" value="UniProtKB-KW"/>
</dbReference>
<accession>A0A165EYS2</accession>
<gene>
    <name evidence="6" type="ORF">EXIGLDRAFT_773129</name>
</gene>
<dbReference type="Gene3D" id="1.20.930.20">
    <property type="entry name" value="Adaptor protein Cbl, N-terminal domain"/>
    <property type="match status" value="1"/>
</dbReference>
<evidence type="ECO:0000256" key="4">
    <source>
        <dbReference type="ARBA" id="ARBA00022840"/>
    </source>
</evidence>
<dbReference type="CDD" id="cd21037">
    <property type="entry name" value="MLKL_NTD"/>
    <property type="match status" value="1"/>
</dbReference>
<dbReference type="InterPro" id="IPR000719">
    <property type="entry name" value="Prot_kinase_dom"/>
</dbReference>
<dbReference type="SUPFAM" id="SSF56112">
    <property type="entry name" value="Protein kinase-like (PK-like)"/>
    <property type="match status" value="1"/>
</dbReference>
<protein>
    <submittedName>
        <fullName evidence="6">Kinase-like protein</fullName>
    </submittedName>
</protein>
<dbReference type="PROSITE" id="PS50011">
    <property type="entry name" value="PROTEIN_KINASE_DOM"/>
    <property type="match status" value="1"/>
</dbReference>
<evidence type="ECO:0000259" key="5">
    <source>
        <dbReference type="PROSITE" id="PS50011"/>
    </source>
</evidence>
<dbReference type="OrthoDB" id="4062651at2759"/>
<evidence type="ECO:0000256" key="3">
    <source>
        <dbReference type="ARBA" id="ARBA00022777"/>
    </source>
</evidence>
<sequence length="737" mass="81131">MSAAQFFSIASNVANIAPGVAGLVAVVEAIHNTVHNMKRNKQQCEQLVQFCRTIVESIDTSLKEQNVQTLEGAPALQQALLKFDAMLKATLVDVQKLASYNALDSVLKQDKIKQVITDRRVALTDCFTIFGGDVAQISSSLQLQKWNYEFQKAADADHGLLLKAVEAMNRQESKIDTFTRQQQEQYQHLAGLGSAQTPPPPTMYRTQSIHSTDMEHALRILQLRLRMEPVDSATHASLETTLRELQRTGGDHPLPLADLCGEAKKIGNTPVYYSATAEIWQGIWLGDRTRLVALKSLRGTVPLSPNAIRRFHRQVEIVRTVQHRNIIQLYGVSYVDGNNLCLVFPWMEHGDVTTYLQKFPHADRIKIMLGVARGLAHLHHQNPPMVHSGLQPSNILIDDQHEAIVSDFGLAKTLVDCEGGANYTLSNGAQVSMRWMAPELSDSTYSTPADVYAWAMTALHVISGLQPFWRIKQPGRVVIHVHQGKRPVLDDYPEGTFSGEFWNLLERCWQSEPEDRPSMDDVVDFILNMRPDLRNNANYSSITLIPATIIMQFPRVFSVLSVLFAFAFFFTSATPIESDKTLAKRQETEILTILTALHTSAVGKATEIKTLALTGTANEDNVTPLFNELIEQFNAATTQLAALQPSGKRQAPVDVATLTATILTDVTTILDSVLTQLAGIEAIGGLFAGLDTALNQLLKGLEGLLAGLLNLVATLLVDVAGLLRNLALGLTLASLGL</sequence>
<keyword evidence="4" id="KW-0067">ATP-binding</keyword>